<dbReference type="OrthoDB" id="2989488at2"/>
<protein>
    <submittedName>
        <fullName evidence="1">Uncharacterized protein</fullName>
    </submittedName>
</protein>
<dbReference type="AlphaFoldDB" id="A0A3S9A6Z8"/>
<dbReference type="Proteomes" id="UP000272528">
    <property type="component" value="Chromosome"/>
</dbReference>
<proteinExistence type="predicted"/>
<sequence>MKYTVQYIPLSKIKPGLTSEITNRIKELKRAAQDCMQLMIVRKSKKAGGYVLVSGSSHYDYLKKYTRKKAAPCLVDESKVSAKLISLFQRVRKQNLPYEVPYIKRERTSANSWVIIRRFMKQEPRFKTLTRREQLQVLRLGLQYKRTTVSAMKDMVHKQLSSKKPG</sequence>
<dbReference type="KEGG" id="palb:EJC50_18290"/>
<accession>A0A3S9A6Z8</accession>
<gene>
    <name evidence="1" type="ORF">EJC50_18290</name>
</gene>
<dbReference type="RefSeq" id="WP_126017111.1">
    <property type="nucleotide sequence ID" value="NZ_CP034437.1"/>
</dbReference>
<keyword evidence="2" id="KW-1185">Reference proteome</keyword>
<dbReference type="EMBL" id="CP034437">
    <property type="protein sequence ID" value="AZN41404.1"/>
    <property type="molecule type" value="Genomic_DNA"/>
</dbReference>
<reference evidence="2" key="1">
    <citation type="submission" date="2018-12" db="EMBL/GenBank/DDBJ databases">
        <title>Genome sequence of Peanibacillus sp.</title>
        <authorList>
            <person name="Subramani G."/>
            <person name="Srinivasan S."/>
            <person name="Kim M.K."/>
        </authorList>
    </citation>
    <scope>NUCLEOTIDE SEQUENCE [LARGE SCALE GENOMIC DNA]</scope>
    <source>
        <strain evidence="2">18JY67-1</strain>
    </source>
</reference>
<organism evidence="1 2">
    <name type="scientific">Paenibacillus albus</name>
    <dbReference type="NCBI Taxonomy" id="2495582"/>
    <lineage>
        <taxon>Bacteria</taxon>
        <taxon>Bacillati</taxon>
        <taxon>Bacillota</taxon>
        <taxon>Bacilli</taxon>
        <taxon>Bacillales</taxon>
        <taxon>Paenibacillaceae</taxon>
        <taxon>Paenibacillus</taxon>
    </lineage>
</organism>
<evidence type="ECO:0000313" key="1">
    <source>
        <dbReference type="EMBL" id="AZN41404.1"/>
    </source>
</evidence>
<evidence type="ECO:0000313" key="2">
    <source>
        <dbReference type="Proteomes" id="UP000272528"/>
    </source>
</evidence>
<name>A0A3S9A6Z8_9BACL</name>